<feature type="transmembrane region" description="Helical" evidence="2">
    <location>
        <begin position="167"/>
        <end position="185"/>
    </location>
</feature>
<feature type="region of interest" description="Disordered" evidence="1">
    <location>
        <begin position="1"/>
        <end position="37"/>
    </location>
</feature>
<sequence>MTRASSTTASDSARDRATATTSASGRTRDRDGRRIGRTTPRGAIASALFGTKPALWCCIAFALAQMLCGAPFAWFGKDAGQRLFNAENATREFFSMSMWCTVMHFREVLETLMVIRWGDEAVRMKWVHRAAVANYLRIGLLMFEGAQGRGQGRGNATLVDFYRQSSLMISFGLAVVFCVTTSSGIPRVRPFYKPRNTAHTVMLFNWVLLALYGATFAFGDPVLLYYFKVGTRFEYAMVNHLAIGILSCIIGLAVAMASFPPNLQAKYCLLHGAVLEPLCMGVMFWQENAYTLLRDGIVDRQWCNHLFIKMTLAMPWMYGYLACRDSLSNSRSKSKTR</sequence>
<dbReference type="HOGENOM" id="CLU_824854_0_0_1"/>
<feature type="transmembrane region" description="Helical" evidence="2">
    <location>
        <begin position="54"/>
        <end position="75"/>
    </location>
</feature>
<dbReference type="EMBL" id="CP000581">
    <property type="protein sequence ID" value="ABO94264.1"/>
    <property type="molecule type" value="Genomic_DNA"/>
</dbReference>
<keyword evidence="4" id="KW-1185">Reference proteome</keyword>
<feature type="transmembrane region" description="Helical" evidence="2">
    <location>
        <begin position="267"/>
        <end position="286"/>
    </location>
</feature>
<feature type="compositionally biased region" description="Low complexity" evidence="1">
    <location>
        <begin position="1"/>
        <end position="11"/>
    </location>
</feature>
<name>A4RRW2_OSTLU</name>
<dbReference type="KEGG" id="olu:OSTLU_92206"/>
<dbReference type="OrthoDB" id="10558292at2759"/>
<feature type="transmembrane region" description="Helical" evidence="2">
    <location>
        <begin position="306"/>
        <end position="323"/>
    </location>
</feature>
<dbReference type="RefSeq" id="XP_001415972.1">
    <property type="nucleotide sequence ID" value="XM_001415935.1"/>
</dbReference>
<gene>
    <name evidence="3" type="ORF">OSTLU_92206</name>
</gene>
<organism evidence="3 4">
    <name type="scientific">Ostreococcus lucimarinus (strain CCE9901)</name>
    <dbReference type="NCBI Taxonomy" id="436017"/>
    <lineage>
        <taxon>Eukaryota</taxon>
        <taxon>Viridiplantae</taxon>
        <taxon>Chlorophyta</taxon>
        <taxon>Mamiellophyceae</taxon>
        <taxon>Mamiellales</taxon>
        <taxon>Bathycoccaceae</taxon>
        <taxon>Ostreococcus</taxon>
    </lineage>
</organism>
<feature type="transmembrane region" description="Helical" evidence="2">
    <location>
        <begin position="233"/>
        <end position="255"/>
    </location>
</feature>
<proteinExistence type="predicted"/>
<accession>A4RRW2</accession>
<evidence type="ECO:0000256" key="2">
    <source>
        <dbReference type="SAM" id="Phobius"/>
    </source>
</evidence>
<dbReference type="Gramene" id="ABO94264">
    <property type="protein sequence ID" value="ABO94264"/>
    <property type="gene ID" value="OSTLU_92206"/>
</dbReference>
<dbReference type="Proteomes" id="UP000001568">
    <property type="component" value="Chromosome 1"/>
</dbReference>
<keyword evidence="2" id="KW-0812">Transmembrane</keyword>
<keyword evidence="2" id="KW-1133">Transmembrane helix</keyword>
<feature type="transmembrane region" description="Helical" evidence="2">
    <location>
        <begin position="206"/>
        <end position="227"/>
    </location>
</feature>
<dbReference type="OMA" id="VETIFIM"/>
<dbReference type="GeneID" id="4999784"/>
<evidence type="ECO:0000313" key="3">
    <source>
        <dbReference type="EMBL" id="ABO94264.1"/>
    </source>
</evidence>
<dbReference type="AlphaFoldDB" id="A4RRW2"/>
<keyword evidence="2" id="KW-0472">Membrane</keyword>
<protein>
    <submittedName>
        <fullName evidence="3">Uncharacterized protein</fullName>
    </submittedName>
</protein>
<reference evidence="3 4" key="1">
    <citation type="journal article" date="2007" name="Proc. Natl. Acad. Sci. U.S.A.">
        <title>The tiny eukaryote Ostreococcus provides genomic insights into the paradox of plankton speciation.</title>
        <authorList>
            <person name="Palenik B."/>
            <person name="Grimwood J."/>
            <person name="Aerts A."/>
            <person name="Rouze P."/>
            <person name="Salamov A."/>
            <person name="Putnam N."/>
            <person name="Dupont C."/>
            <person name="Jorgensen R."/>
            <person name="Derelle E."/>
            <person name="Rombauts S."/>
            <person name="Zhou K."/>
            <person name="Otillar R."/>
            <person name="Merchant S.S."/>
            <person name="Podell S."/>
            <person name="Gaasterland T."/>
            <person name="Napoli C."/>
            <person name="Gendler K."/>
            <person name="Manuell A."/>
            <person name="Tai V."/>
            <person name="Vallon O."/>
            <person name="Piganeau G."/>
            <person name="Jancek S."/>
            <person name="Heijde M."/>
            <person name="Jabbari K."/>
            <person name="Bowler C."/>
            <person name="Lohr M."/>
            <person name="Robbens S."/>
            <person name="Werner G."/>
            <person name="Dubchak I."/>
            <person name="Pazour G.J."/>
            <person name="Ren Q."/>
            <person name="Paulsen I."/>
            <person name="Delwiche C."/>
            <person name="Schmutz J."/>
            <person name="Rokhsar D."/>
            <person name="Van de Peer Y."/>
            <person name="Moreau H."/>
            <person name="Grigoriev I.V."/>
        </authorList>
    </citation>
    <scope>NUCLEOTIDE SEQUENCE [LARGE SCALE GENOMIC DNA]</scope>
    <source>
        <strain evidence="3 4">CCE9901</strain>
    </source>
</reference>
<evidence type="ECO:0000313" key="4">
    <source>
        <dbReference type="Proteomes" id="UP000001568"/>
    </source>
</evidence>
<evidence type="ECO:0000256" key="1">
    <source>
        <dbReference type="SAM" id="MobiDB-lite"/>
    </source>
</evidence>